<dbReference type="Gene3D" id="2.10.60.10">
    <property type="entry name" value="CD59"/>
    <property type="match status" value="1"/>
</dbReference>
<comment type="subcellular location">
    <subcellularLocation>
        <location evidence="1">Cell membrane</location>
        <topology evidence="1">Lipid-anchor</topology>
        <topology evidence="1">GPI-anchor</topology>
    </subcellularLocation>
</comment>
<accession>A0A9X9MBQ9</accession>
<name>A0A9X9MBQ9_GULGU</name>
<evidence type="ECO:0000256" key="3">
    <source>
        <dbReference type="ARBA" id="ARBA00022622"/>
    </source>
</evidence>
<evidence type="ECO:0000256" key="5">
    <source>
        <dbReference type="ARBA" id="ARBA00023136"/>
    </source>
</evidence>
<keyword evidence="5" id="KW-0472">Membrane</keyword>
<sequence length="95" mass="9806">WAGLGTETWAAGTLGLSWASGAFWTPSLQPAPLAGNESAYQPNGAECYSCVGLSRKACQGTAPPVVSCYNASDRVYKGCFDGNVTLTAGDVLRVS</sequence>
<evidence type="ECO:0000313" key="10">
    <source>
        <dbReference type="Proteomes" id="UP000269945"/>
    </source>
</evidence>
<evidence type="ECO:0000256" key="6">
    <source>
        <dbReference type="ARBA" id="ARBA00023180"/>
    </source>
</evidence>
<dbReference type="GO" id="GO:0005886">
    <property type="term" value="C:plasma membrane"/>
    <property type="evidence" value="ECO:0007669"/>
    <property type="project" value="UniProtKB-SubCell"/>
</dbReference>
<keyword evidence="10" id="KW-1185">Reference proteome</keyword>
<proteinExistence type="predicted"/>
<evidence type="ECO:0000256" key="8">
    <source>
        <dbReference type="SAM" id="SignalP"/>
    </source>
</evidence>
<reference evidence="9 10" key="1">
    <citation type="submission" date="2018-10" db="EMBL/GenBank/DDBJ databases">
        <authorList>
            <person name="Ekblom R."/>
            <person name="Jareborg N."/>
        </authorList>
    </citation>
    <scope>NUCLEOTIDE SEQUENCE [LARGE SCALE GENOMIC DNA]</scope>
    <source>
        <tissue evidence="9">Muscle</tissue>
    </source>
</reference>
<keyword evidence="6" id="KW-0325">Glycoprotein</keyword>
<evidence type="ECO:0000256" key="1">
    <source>
        <dbReference type="ARBA" id="ARBA00004609"/>
    </source>
</evidence>
<protein>
    <submittedName>
        <fullName evidence="9">Uncharacterized protein</fullName>
    </submittedName>
</protein>
<feature type="signal peptide" evidence="8">
    <location>
        <begin position="1"/>
        <end position="19"/>
    </location>
</feature>
<dbReference type="GO" id="GO:0098552">
    <property type="term" value="C:side of membrane"/>
    <property type="evidence" value="ECO:0007669"/>
    <property type="project" value="UniProtKB-KW"/>
</dbReference>
<dbReference type="EMBL" id="CYRY02045801">
    <property type="protein sequence ID" value="VCX41333.1"/>
    <property type="molecule type" value="Genomic_DNA"/>
</dbReference>
<keyword evidence="2" id="KW-1003">Cell membrane</keyword>
<feature type="non-terminal residue" evidence="9">
    <location>
        <position position="1"/>
    </location>
</feature>
<keyword evidence="7" id="KW-0449">Lipoprotein</keyword>
<dbReference type="InterPro" id="IPR045860">
    <property type="entry name" value="Snake_toxin-like_sf"/>
</dbReference>
<dbReference type="PANTHER" id="PTHR10624">
    <property type="entry name" value="UROKINASE PLASMINOGEN ACTIVATOR SURFACE RECEPTOR-RELATED"/>
    <property type="match status" value="1"/>
</dbReference>
<keyword evidence="3" id="KW-0336">GPI-anchor</keyword>
<dbReference type="AlphaFoldDB" id="A0A9X9MBQ9"/>
<evidence type="ECO:0000313" key="9">
    <source>
        <dbReference type="EMBL" id="VCX41333.1"/>
    </source>
</evidence>
<keyword evidence="4 8" id="KW-0732">Signal</keyword>
<organism evidence="9 10">
    <name type="scientific">Gulo gulo</name>
    <name type="common">Wolverine</name>
    <name type="synonym">Gluton</name>
    <dbReference type="NCBI Taxonomy" id="48420"/>
    <lineage>
        <taxon>Eukaryota</taxon>
        <taxon>Metazoa</taxon>
        <taxon>Chordata</taxon>
        <taxon>Craniata</taxon>
        <taxon>Vertebrata</taxon>
        <taxon>Euteleostomi</taxon>
        <taxon>Mammalia</taxon>
        <taxon>Eutheria</taxon>
        <taxon>Laurasiatheria</taxon>
        <taxon>Carnivora</taxon>
        <taxon>Caniformia</taxon>
        <taxon>Musteloidea</taxon>
        <taxon>Mustelidae</taxon>
        <taxon>Guloninae</taxon>
        <taxon>Gulo</taxon>
    </lineage>
</organism>
<feature type="chain" id="PRO_5040956450" evidence="8">
    <location>
        <begin position="20"/>
        <end position="95"/>
    </location>
</feature>
<dbReference type="PANTHER" id="PTHR10624:SF8">
    <property type="entry name" value="LY6_PLAUR DOMAIN-CONTAINING PROTEIN 3"/>
    <property type="match status" value="1"/>
</dbReference>
<gene>
    <name evidence="9" type="ORF">BN2614_LOCUS1</name>
</gene>
<evidence type="ECO:0000256" key="4">
    <source>
        <dbReference type="ARBA" id="ARBA00022729"/>
    </source>
</evidence>
<evidence type="ECO:0000256" key="2">
    <source>
        <dbReference type="ARBA" id="ARBA00022475"/>
    </source>
</evidence>
<dbReference type="Proteomes" id="UP000269945">
    <property type="component" value="Unassembled WGS sequence"/>
</dbReference>
<comment type="caution">
    <text evidence="9">The sequence shown here is derived from an EMBL/GenBank/DDBJ whole genome shotgun (WGS) entry which is preliminary data.</text>
</comment>
<evidence type="ECO:0000256" key="7">
    <source>
        <dbReference type="ARBA" id="ARBA00023288"/>
    </source>
</evidence>